<dbReference type="Proteomes" id="UP000006319">
    <property type="component" value="Unassembled WGS sequence"/>
</dbReference>
<name>K6UF54_PLACD</name>
<reference evidence="2 3" key="1">
    <citation type="journal article" date="2012" name="Nat. Genet.">
        <title>Plasmodium cynomolgi genome sequences provide insight into Plasmodium vivax and the monkey malaria clade.</title>
        <authorList>
            <person name="Tachibana S."/>
            <person name="Sullivan S.A."/>
            <person name="Kawai S."/>
            <person name="Nakamura S."/>
            <person name="Kim H.R."/>
            <person name="Goto N."/>
            <person name="Arisue N."/>
            <person name="Palacpac N.M.Q."/>
            <person name="Honma H."/>
            <person name="Yagi M."/>
            <person name="Tougan T."/>
            <person name="Katakai Y."/>
            <person name="Kaneko O."/>
            <person name="Mita T."/>
            <person name="Kita K."/>
            <person name="Yasutomi Y."/>
            <person name="Sutton P.L."/>
            <person name="Shakhbatyan R."/>
            <person name="Horii T."/>
            <person name="Yasunaga T."/>
            <person name="Barnwell J.W."/>
            <person name="Escalante A.A."/>
            <person name="Carlton J.M."/>
            <person name="Tanabe K."/>
        </authorList>
    </citation>
    <scope>NUCLEOTIDE SEQUENCE [LARGE SCALE GENOMIC DNA]</scope>
    <source>
        <strain evidence="2 3">B</strain>
    </source>
</reference>
<sequence>MLPSEKIYEEHSKINVKLDNNRIYEDLTRGFSKFPGIDKIFHRLIMNLKYLNTKYKYDTSLIYNCKFLHYWMYDLVINELNVTDDNKYIEIITMLYVAWFKFKEMLDESKYICEPDSGPLISLPVKEFIFRKEMYDYYYNYLKIEKQELSHINGCSETCKYLTSIYGKYETFKSTCSTSKNNKCITEFNNIVKYDPSFLFDKLKCKSECNRNEELVPPKNLEQNPVVDVRIQDETVKDVTQDSKENSDRMIILNVVLPVSVFFLLFPMLYKVNKFVI</sequence>
<feature type="transmembrane region" description="Helical" evidence="1">
    <location>
        <begin position="251"/>
        <end position="270"/>
    </location>
</feature>
<keyword evidence="1" id="KW-0472">Membrane</keyword>
<dbReference type="EMBL" id="DF157240">
    <property type="protein sequence ID" value="GAB69506.1"/>
    <property type="molecule type" value="Genomic_DNA"/>
</dbReference>
<dbReference type="VEuPathDB" id="PlasmoDB:PCYB_002550"/>
<gene>
    <name evidence="2" type="ORF">PCYB_002550</name>
</gene>
<accession>K6UF54</accession>
<organism evidence="2 3">
    <name type="scientific">Plasmodium cynomolgi (strain B)</name>
    <dbReference type="NCBI Taxonomy" id="1120755"/>
    <lineage>
        <taxon>Eukaryota</taxon>
        <taxon>Sar</taxon>
        <taxon>Alveolata</taxon>
        <taxon>Apicomplexa</taxon>
        <taxon>Aconoidasida</taxon>
        <taxon>Haemosporida</taxon>
        <taxon>Plasmodiidae</taxon>
        <taxon>Plasmodium</taxon>
        <taxon>Plasmodium (Plasmodium)</taxon>
    </lineage>
</organism>
<keyword evidence="3" id="KW-1185">Reference proteome</keyword>
<keyword evidence="1" id="KW-1133">Transmembrane helix</keyword>
<dbReference type="AlphaFoldDB" id="K6UF54"/>
<protein>
    <recommendedName>
        <fullName evidence="4">CYIR protein</fullName>
    </recommendedName>
</protein>
<dbReference type="PhylomeDB" id="K6UF54"/>
<dbReference type="GeneID" id="14696048"/>
<evidence type="ECO:0000313" key="3">
    <source>
        <dbReference type="Proteomes" id="UP000006319"/>
    </source>
</evidence>
<proteinExistence type="predicted"/>
<dbReference type="RefSeq" id="XP_004227724.1">
    <property type="nucleotide sequence ID" value="XM_004227676.1"/>
</dbReference>
<evidence type="ECO:0008006" key="4">
    <source>
        <dbReference type="Google" id="ProtNLM"/>
    </source>
</evidence>
<dbReference type="KEGG" id="pcy:PCYB_002550"/>
<dbReference type="OMA" id="RKEMYDY"/>
<keyword evidence="1" id="KW-0812">Transmembrane</keyword>
<evidence type="ECO:0000313" key="2">
    <source>
        <dbReference type="EMBL" id="GAB69506.1"/>
    </source>
</evidence>
<evidence type="ECO:0000256" key="1">
    <source>
        <dbReference type="SAM" id="Phobius"/>
    </source>
</evidence>
<dbReference type="InterPro" id="IPR008780">
    <property type="entry name" value="Plasmodium_Vir"/>
</dbReference>
<dbReference type="OrthoDB" id="387611at2759"/>
<dbReference type="Pfam" id="PF05795">
    <property type="entry name" value="Plasmodium_Vir"/>
    <property type="match status" value="1"/>
</dbReference>